<gene>
    <name evidence="2" type="ORF">Prudu_022265</name>
</gene>
<reference evidence="2" key="1">
    <citation type="journal article" date="2019" name="Science">
        <title>Mutation of a bHLH transcription factor allowed almond domestication.</title>
        <authorList>
            <person name="Sanchez-Perez R."/>
            <person name="Pavan S."/>
            <person name="Mazzeo R."/>
            <person name="Moldovan C."/>
            <person name="Aiese Cigliano R."/>
            <person name="Del Cueto J."/>
            <person name="Ricciardi F."/>
            <person name="Lotti C."/>
            <person name="Ricciardi L."/>
            <person name="Dicenta F."/>
            <person name="Lopez-Marques R.L."/>
            <person name="Lindberg Moller B."/>
        </authorList>
    </citation>
    <scope>NUCLEOTIDE SEQUENCE</scope>
</reference>
<feature type="compositionally biased region" description="Polar residues" evidence="1">
    <location>
        <begin position="74"/>
        <end position="85"/>
    </location>
</feature>
<feature type="region of interest" description="Disordered" evidence="1">
    <location>
        <begin position="1"/>
        <end position="85"/>
    </location>
</feature>
<dbReference type="PANTHER" id="PTHR36364:SF1">
    <property type="entry name" value="OS03G0203000 PROTEIN"/>
    <property type="match status" value="1"/>
</dbReference>
<evidence type="ECO:0000256" key="1">
    <source>
        <dbReference type="SAM" id="MobiDB-lite"/>
    </source>
</evidence>
<feature type="region of interest" description="Disordered" evidence="1">
    <location>
        <begin position="110"/>
        <end position="243"/>
    </location>
</feature>
<feature type="compositionally biased region" description="Basic and acidic residues" evidence="1">
    <location>
        <begin position="1"/>
        <end position="16"/>
    </location>
</feature>
<feature type="compositionally biased region" description="Basic and acidic residues" evidence="1">
    <location>
        <begin position="173"/>
        <end position="243"/>
    </location>
</feature>
<dbReference type="EMBL" id="AP019304">
    <property type="protein sequence ID" value="BBH09695.1"/>
    <property type="molecule type" value="Genomic_DNA"/>
</dbReference>
<sequence length="279" mass="31569">MMRSRRDGKDEKERVTSKINSESAKQSDQDQKHQPRLQDTLPLESPLATDSRVENGASRKESDKKPSGHLEGTKLSSDPTDVPRSQSYFQTCLCMSYSSTMSVVMPGKLIESSRRGSAAERGSWRDSKDRHDDRTVSKATTNDSRPRNEKPKGDENRTWRHNGFFEMEANPPPERKRPAFREKKISLESENGDKTTAETAKSNHPDAEGSRKREERGNNPRHLDRSEKQFAGERLPYRETHSGVPFLREKGTLMVPAATIEEEIDSVGDKGFNLVVVVK</sequence>
<dbReference type="PANTHER" id="PTHR36364">
    <property type="entry name" value="OS03G0203000 PROTEIN"/>
    <property type="match status" value="1"/>
</dbReference>
<feature type="compositionally biased region" description="Basic and acidic residues" evidence="1">
    <location>
        <begin position="51"/>
        <end position="72"/>
    </location>
</feature>
<name>A0A4Y1S0E1_PRUDU</name>
<dbReference type="AlphaFoldDB" id="A0A4Y1S0E1"/>
<accession>A0A4Y1S0E1</accession>
<proteinExistence type="predicted"/>
<protein>
    <submittedName>
        <fullName evidence="2">Cyclin-related protein</fullName>
    </submittedName>
</protein>
<feature type="compositionally biased region" description="Basic and acidic residues" evidence="1">
    <location>
        <begin position="111"/>
        <end position="136"/>
    </location>
</feature>
<feature type="compositionally biased region" description="Basic and acidic residues" evidence="1">
    <location>
        <begin position="144"/>
        <end position="158"/>
    </location>
</feature>
<evidence type="ECO:0000313" key="2">
    <source>
        <dbReference type="EMBL" id="BBH09695.1"/>
    </source>
</evidence>
<organism evidence="2">
    <name type="scientific">Prunus dulcis</name>
    <name type="common">Almond</name>
    <name type="synonym">Amygdalus dulcis</name>
    <dbReference type="NCBI Taxonomy" id="3755"/>
    <lineage>
        <taxon>Eukaryota</taxon>
        <taxon>Viridiplantae</taxon>
        <taxon>Streptophyta</taxon>
        <taxon>Embryophyta</taxon>
        <taxon>Tracheophyta</taxon>
        <taxon>Spermatophyta</taxon>
        <taxon>Magnoliopsida</taxon>
        <taxon>eudicotyledons</taxon>
        <taxon>Gunneridae</taxon>
        <taxon>Pentapetalae</taxon>
        <taxon>rosids</taxon>
        <taxon>fabids</taxon>
        <taxon>Rosales</taxon>
        <taxon>Rosaceae</taxon>
        <taxon>Amygdaloideae</taxon>
        <taxon>Amygdaleae</taxon>
        <taxon>Prunus</taxon>
    </lineage>
</organism>